<dbReference type="EMBL" id="ACVN02000129">
    <property type="protein sequence ID" value="ERK58872.1"/>
    <property type="molecule type" value="Genomic_DNA"/>
</dbReference>
<protein>
    <submittedName>
        <fullName evidence="1">Uncharacterized protein</fullName>
    </submittedName>
</protein>
<name>U2S7T4_9ACTN</name>
<dbReference type="AlphaFoldDB" id="U2S7T4"/>
<evidence type="ECO:0000313" key="2">
    <source>
        <dbReference type="Proteomes" id="UP000017052"/>
    </source>
</evidence>
<dbReference type="Proteomes" id="UP000017052">
    <property type="component" value="Unassembled WGS sequence"/>
</dbReference>
<proteinExistence type="predicted"/>
<comment type="caution">
    <text evidence="1">The sequence shown here is derived from an EMBL/GenBank/DDBJ whole genome shotgun (WGS) entry which is preliminary data.</text>
</comment>
<keyword evidence="2" id="KW-1185">Reference proteome</keyword>
<organism evidence="1 2">
    <name type="scientific">Propionibacterium acidifaciens F0233</name>
    <dbReference type="NCBI Taxonomy" id="553198"/>
    <lineage>
        <taxon>Bacteria</taxon>
        <taxon>Bacillati</taxon>
        <taxon>Actinomycetota</taxon>
        <taxon>Actinomycetes</taxon>
        <taxon>Propionibacteriales</taxon>
        <taxon>Propionibacteriaceae</taxon>
        <taxon>Propionibacterium</taxon>
    </lineage>
</organism>
<sequence length="40" mass="4348">MSAHITNIPNNITDDGVVEDNSLKSLFWVVASLCNEEACP</sequence>
<accession>U2S7T4</accession>
<gene>
    <name evidence="1" type="ORF">HMPREF0682_1531</name>
</gene>
<reference evidence="1" key="1">
    <citation type="submission" date="2013-08" db="EMBL/GenBank/DDBJ databases">
        <authorList>
            <person name="Durkin A.S."/>
            <person name="Haft D.R."/>
            <person name="McCorrison J."/>
            <person name="Torralba M."/>
            <person name="Gillis M."/>
            <person name="Haft D.H."/>
            <person name="Methe B."/>
            <person name="Sutton G."/>
            <person name="Nelson K.E."/>
        </authorList>
    </citation>
    <scope>NUCLEOTIDE SEQUENCE [LARGE SCALE GENOMIC DNA]</scope>
    <source>
        <strain evidence="1">F0233</strain>
    </source>
</reference>
<evidence type="ECO:0000313" key="1">
    <source>
        <dbReference type="EMBL" id="ERK58872.1"/>
    </source>
</evidence>